<dbReference type="Proteomes" id="UP000823388">
    <property type="component" value="Chromosome 5N"/>
</dbReference>
<dbReference type="EMBL" id="CM029046">
    <property type="protein sequence ID" value="KAG2594362.1"/>
    <property type="molecule type" value="Genomic_DNA"/>
</dbReference>
<evidence type="ECO:0000313" key="2">
    <source>
        <dbReference type="Proteomes" id="UP000823388"/>
    </source>
</evidence>
<gene>
    <name evidence="1" type="ORF">PVAP13_5NG627224</name>
</gene>
<reference evidence="1" key="1">
    <citation type="submission" date="2020-05" db="EMBL/GenBank/DDBJ databases">
        <title>WGS assembly of Panicum virgatum.</title>
        <authorList>
            <person name="Lovell J.T."/>
            <person name="Jenkins J."/>
            <person name="Shu S."/>
            <person name="Juenger T.E."/>
            <person name="Schmutz J."/>
        </authorList>
    </citation>
    <scope>NUCLEOTIDE SEQUENCE</scope>
    <source>
        <strain evidence="1">AP13</strain>
    </source>
</reference>
<sequence>MEEEGRKRKKQRREEGVLGFSRRVRWGGDKKRGWGFCPHPRKQGKRTQDRTAFYSPRSIYVDALDIATLIAKQNRSLFFFTCCFPCTDPDPGWRWPDPRAVW</sequence>
<accession>A0A8T0S5M8</accession>
<proteinExistence type="predicted"/>
<protein>
    <submittedName>
        <fullName evidence="1">Uncharacterized protein</fullName>
    </submittedName>
</protein>
<comment type="caution">
    <text evidence="1">The sequence shown here is derived from an EMBL/GenBank/DDBJ whole genome shotgun (WGS) entry which is preliminary data.</text>
</comment>
<dbReference type="AlphaFoldDB" id="A0A8T0S5M8"/>
<evidence type="ECO:0000313" key="1">
    <source>
        <dbReference type="EMBL" id="KAG2594362.1"/>
    </source>
</evidence>
<keyword evidence="2" id="KW-1185">Reference proteome</keyword>
<name>A0A8T0S5M8_PANVG</name>
<organism evidence="1 2">
    <name type="scientific">Panicum virgatum</name>
    <name type="common">Blackwell switchgrass</name>
    <dbReference type="NCBI Taxonomy" id="38727"/>
    <lineage>
        <taxon>Eukaryota</taxon>
        <taxon>Viridiplantae</taxon>
        <taxon>Streptophyta</taxon>
        <taxon>Embryophyta</taxon>
        <taxon>Tracheophyta</taxon>
        <taxon>Spermatophyta</taxon>
        <taxon>Magnoliopsida</taxon>
        <taxon>Liliopsida</taxon>
        <taxon>Poales</taxon>
        <taxon>Poaceae</taxon>
        <taxon>PACMAD clade</taxon>
        <taxon>Panicoideae</taxon>
        <taxon>Panicodae</taxon>
        <taxon>Paniceae</taxon>
        <taxon>Panicinae</taxon>
        <taxon>Panicum</taxon>
        <taxon>Panicum sect. Hiantes</taxon>
    </lineage>
</organism>